<dbReference type="InterPro" id="IPR050638">
    <property type="entry name" value="AA-Vitamin_Transporters"/>
</dbReference>
<keyword evidence="3 6" id="KW-0812">Transmembrane</keyword>
<evidence type="ECO:0000256" key="4">
    <source>
        <dbReference type="ARBA" id="ARBA00022989"/>
    </source>
</evidence>
<evidence type="ECO:0000256" key="6">
    <source>
        <dbReference type="SAM" id="Phobius"/>
    </source>
</evidence>
<evidence type="ECO:0000256" key="3">
    <source>
        <dbReference type="ARBA" id="ARBA00022692"/>
    </source>
</evidence>
<comment type="similarity">
    <text evidence="2">Belongs to the EamA transporter family.</text>
</comment>
<organism evidence="8 9">
    <name type="scientific">Actinophytocola gossypii</name>
    <dbReference type="NCBI Taxonomy" id="2812003"/>
    <lineage>
        <taxon>Bacteria</taxon>
        <taxon>Bacillati</taxon>
        <taxon>Actinomycetota</taxon>
        <taxon>Actinomycetes</taxon>
        <taxon>Pseudonocardiales</taxon>
        <taxon>Pseudonocardiaceae</taxon>
    </lineage>
</organism>
<keyword evidence="4 6" id="KW-1133">Transmembrane helix</keyword>
<feature type="transmembrane region" description="Helical" evidence="6">
    <location>
        <begin position="78"/>
        <end position="95"/>
    </location>
</feature>
<dbReference type="PANTHER" id="PTHR32322">
    <property type="entry name" value="INNER MEMBRANE TRANSPORTER"/>
    <property type="match status" value="1"/>
</dbReference>
<keyword evidence="9" id="KW-1185">Reference proteome</keyword>
<comment type="subcellular location">
    <subcellularLocation>
        <location evidence="1">Membrane</location>
        <topology evidence="1">Multi-pass membrane protein</topology>
    </subcellularLocation>
</comment>
<feature type="transmembrane region" description="Helical" evidence="6">
    <location>
        <begin position="188"/>
        <end position="207"/>
    </location>
</feature>
<evidence type="ECO:0000313" key="9">
    <source>
        <dbReference type="Proteomes" id="UP001156441"/>
    </source>
</evidence>
<gene>
    <name evidence="8" type="ORF">JT362_26520</name>
</gene>
<feature type="transmembrane region" description="Helical" evidence="6">
    <location>
        <begin position="274"/>
        <end position="293"/>
    </location>
</feature>
<protein>
    <submittedName>
        <fullName evidence="8">EamA family transporter</fullName>
    </submittedName>
</protein>
<comment type="caution">
    <text evidence="8">The sequence shown here is derived from an EMBL/GenBank/DDBJ whole genome shotgun (WGS) entry which is preliminary data.</text>
</comment>
<reference evidence="8 9" key="1">
    <citation type="submission" date="2021-02" db="EMBL/GenBank/DDBJ databases">
        <title>Actinophytocola xerophila sp. nov., isolated from soil of cotton cropping field.</title>
        <authorList>
            <person name="Huang R."/>
            <person name="Chen X."/>
            <person name="Ge X."/>
            <person name="Liu W."/>
        </authorList>
    </citation>
    <scope>NUCLEOTIDE SEQUENCE [LARGE SCALE GENOMIC DNA]</scope>
    <source>
        <strain evidence="8 9">S1-96</strain>
    </source>
</reference>
<feature type="transmembrane region" description="Helical" evidence="6">
    <location>
        <begin position="163"/>
        <end position="181"/>
    </location>
</feature>
<feature type="transmembrane region" description="Helical" evidence="6">
    <location>
        <begin position="219"/>
        <end position="240"/>
    </location>
</feature>
<sequence length="298" mass="29720">MLALPIDHARTSTLLLALAGVLWGTGGLAGDLLQDAGRLDPVPVATYRLLVGGLLATAVTVALGQVRHLRGPRARRRLLVTGLLLAEFQAAYQIAVERVSVSLATLVTIGCVPVFVAAGTAWRERRLPAPRTLTAIGTSLVGLALLSGSPVANGDGWQTVSGVGAALLAGAGFATLTLVTARPIAGQAAITSVGLLVGGVMLTPFALGYGMGLPVTAEVLVLTGYLGVVPTAVAYGAYVLGLRHATATAAALATMLEPLTATLLAVAFHGETLTAAGFAGAALIGGAVALAPADGKTG</sequence>
<feature type="transmembrane region" description="Helical" evidence="6">
    <location>
        <begin position="45"/>
        <end position="66"/>
    </location>
</feature>
<feature type="transmembrane region" description="Helical" evidence="6">
    <location>
        <begin position="247"/>
        <end position="268"/>
    </location>
</feature>
<evidence type="ECO:0000259" key="7">
    <source>
        <dbReference type="Pfam" id="PF00892"/>
    </source>
</evidence>
<keyword evidence="5 6" id="KW-0472">Membrane</keyword>
<dbReference type="InterPro" id="IPR037185">
    <property type="entry name" value="EmrE-like"/>
</dbReference>
<evidence type="ECO:0000256" key="5">
    <source>
        <dbReference type="ARBA" id="ARBA00023136"/>
    </source>
</evidence>
<dbReference type="Pfam" id="PF00892">
    <property type="entry name" value="EamA"/>
    <property type="match status" value="2"/>
</dbReference>
<feature type="transmembrane region" description="Helical" evidence="6">
    <location>
        <begin position="133"/>
        <end position="151"/>
    </location>
</feature>
<feature type="domain" description="EamA" evidence="7">
    <location>
        <begin position="161"/>
        <end position="290"/>
    </location>
</feature>
<evidence type="ECO:0000256" key="1">
    <source>
        <dbReference type="ARBA" id="ARBA00004141"/>
    </source>
</evidence>
<dbReference type="PANTHER" id="PTHR32322:SF2">
    <property type="entry name" value="EAMA DOMAIN-CONTAINING PROTEIN"/>
    <property type="match status" value="1"/>
</dbReference>
<dbReference type="RefSeq" id="WP_260194531.1">
    <property type="nucleotide sequence ID" value="NZ_JAFFZE010000020.1"/>
</dbReference>
<dbReference type="InterPro" id="IPR000620">
    <property type="entry name" value="EamA_dom"/>
</dbReference>
<dbReference type="SUPFAM" id="SSF103481">
    <property type="entry name" value="Multidrug resistance efflux transporter EmrE"/>
    <property type="match status" value="2"/>
</dbReference>
<evidence type="ECO:0000313" key="8">
    <source>
        <dbReference type="EMBL" id="MCT2586681.1"/>
    </source>
</evidence>
<dbReference type="EMBL" id="JAFFZE010000020">
    <property type="protein sequence ID" value="MCT2586681.1"/>
    <property type="molecule type" value="Genomic_DNA"/>
</dbReference>
<name>A0ABT2JFX8_9PSEU</name>
<feature type="transmembrane region" description="Helical" evidence="6">
    <location>
        <begin position="101"/>
        <end position="121"/>
    </location>
</feature>
<evidence type="ECO:0000256" key="2">
    <source>
        <dbReference type="ARBA" id="ARBA00007362"/>
    </source>
</evidence>
<accession>A0ABT2JFX8</accession>
<proteinExistence type="inferred from homology"/>
<dbReference type="Proteomes" id="UP001156441">
    <property type="component" value="Unassembled WGS sequence"/>
</dbReference>
<feature type="domain" description="EamA" evidence="7">
    <location>
        <begin position="14"/>
        <end position="147"/>
    </location>
</feature>